<sequence>MSPLAQTAAFTRAAQPRSREINVGSRRRAQLRVTSFAHIRPSEVAVEGPGTGLRHYPDPSHGQYEPRAAPHGDERHHDMMSSEACYRLFPLITHASVPLHIEDQEPAGLSVLNRLSDAGPASGRRRRPAPADGTAGASKGQVLPYPATRPTDLRRDLLCKHAPEVLLAQRA</sequence>
<feature type="region of interest" description="Disordered" evidence="1">
    <location>
        <begin position="114"/>
        <end position="154"/>
    </location>
</feature>
<feature type="compositionally biased region" description="Basic and acidic residues" evidence="1">
    <location>
        <begin position="68"/>
        <end position="77"/>
    </location>
</feature>
<reference evidence="2 3" key="1">
    <citation type="journal article" date="2018" name="Plant J.">
        <title>Genome sequences of Chlorella sorokiniana UTEX 1602 and Micractinium conductrix SAG 241.80: implications to maltose excretion by a green alga.</title>
        <authorList>
            <person name="Arriola M.B."/>
            <person name="Velmurugan N."/>
            <person name="Zhang Y."/>
            <person name="Plunkett M.H."/>
            <person name="Hondzo H."/>
            <person name="Barney B.M."/>
        </authorList>
    </citation>
    <scope>NUCLEOTIDE SEQUENCE [LARGE SCALE GENOMIC DNA]</scope>
    <source>
        <strain evidence="2 3">SAG 241.80</strain>
    </source>
</reference>
<feature type="region of interest" description="Disordered" evidence="1">
    <location>
        <begin position="57"/>
        <end position="77"/>
    </location>
</feature>
<keyword evidence="3" id="KW-1185">Reference proteome</keyword>
<evidence type="ECO:0000313" key="3">
    <source>
        <dbReference type="Proteomes" id="UP000239649"/>
    </source>
</evidence>
<organism evidence="2 3">
    <name type="scientific">Micractinium conductrix</name>
    <dbReference type="NCBI Taxonomy" id="554055"/>
    <lineage>
        <taxon>Eukaryota</taxon>
        <taxon>Viridiplantae</taxon>
        <taxon>Chlorophyta</taxon>
        <taxon>core chlorophytes</taxon>
        <taxon>Trebouxiophyceae</taxon>
        <taxon>Chlorellales</taxon>
        <taxon>Chlorellaceae</taxon>
        <taxon>Chlorella clade</taxon>
        <taxon>Micractinium</taxon>
    </lineage>
</organism>
<dbReference type="AlphaFoldDB" id="A0A2P6VSA1"/>
<dbReference type="EMBL" id="LHPF02000001">
    <property type="protein sequence ID" value="PSC76962.1"/>
    <property type="molecule type" value="Genomic_DNA"/>
</dbReference>
<name>A0A2P6VSA1_9CHLO</name>
<comment type="caution">
    <text evidence="2">The sequence shown here is derived from an EMBL/GenBank/DDBJ whole genome shotgun (WGS) entry which is preliminary data.</text>
</comment>
<dbReference type="OrthoDB" id="511452at2759"/>
<proteinExistence type="predicted"/>
<accession>A0A2P6VSA1</accession>
<dbReference type="Proteomes" id="UP000239649">
    <property type="component" value="Unassembled WGS sequence"/>
</dbReference>
<evidence type="ECO:0000256" key="1">
    <source>
        <dbReference type="SAM" id="MobiDB-lite"/>
    </source>
</evidence>
<feature type="region of interest" description="Disordered" evidence="1">
    <location>
        <begin position="1"/>
        <end position="26"/>
    </location>
</feature>
<protein>
    <submittedName>
        <fullName evidence="2">Haloalkane dehalogenase</fullName>
    </submittedName>
</protein>
<evidence type="ECO:0000313" key="2">
    <source>
        <dbReference type="EMBL" id="PSC76962.1"/>
    </source>
</evidence>
<gene>
    <name evidence="2" type="primary">g718</name>
    <name evidence="2" type="ORF">C2E20_0718</name>
</gene>